<dbReference type="GO" id="GO:0015074">
    <property type="term" value="P:DNA integration"/>
    <property type="evidence" value="ECO:0007669"/>
    <property type="project" value="InterPro"/>
</dbReference>
<name>A0AAW5YY53_9LACO</name>
<accession>A0AAW5YY53</accession>
<protein>
    <submittedName>
        <fullName evidence="2">IS30 family transposase</fullName>
    </submittedName>
</protein>
<feature type="non-terminal residue" evidence="2">
    <location>
        <position position="82"/>
    </location>
</feature>
<gene>
    <name evidence="2" type="ORF">PF586_11025</name>
</gene>
<dbReference type="GO" id="GO:0004803">
    <property type="term" value="F:transposase activity"/>
    <property type="evidence" value="ECO:0007669"/>
    <property type="project" value="TreeGrafter"/>
</dbReference>
<dbReference type="InterPro" id="IPR001584">
    <property type="entry name" value="Integrase_cat-core"/>
</dbReference>
<organism evidence="2 3">
    <name type="scientific">Lactobacillus delbrueckii</name>
    <dbReference type="NCBI Taxonomy" id="1584"/>
    <lineage>
        <taxon>Bacteria</taxon>
        <taxon>Bacillati</taxon>
        <taxon>Bacillota</taxon>
        <taxon>Bacilli</taxon>
        <taxon>Lactobacillales</taxon>
        <taxon>Lactobacillaceae</taxon>
        <taxon>Lactobacillus</taxon>
    </lineage>
</organism>
<dbReference type="GO" id="GO:0005829">
    <property type="term" value="C:cytosol"/>
    <property type="evidence" value="ECO:0007669"/>
    <property type="project" value="TreeGrafter"/>
</dbReference>
<feature type="domain" description="Integrase catalytic" evidence="1">
    <location>
        <begin position="1"/>
        <end position="82"/>
    </location>
</feature>
<evidence type="ECO:0000313" key="3">
    <source>
        <dbReference type="Proteomes" id="UP001210502"/>
    </source>
</evidence>
<dbReference type="Proteomes" id="UP001210502">
    <property type="component" value="Unassembled WGS sequence"/>
</dbReference>
<proteinExistence type="predicted"/>
<evidence type="ECO:0000259" key="1">
    <source>
        <dbReference type="PROSITE" id="PS50994"/>
    </source>
</evidence>
<dbReference type="GO" id="GO:0032196">
    <property type="term" value="P:transposition"/>
    <property type="evidence" value="ECO:0007669"/>
    <property type="project" value="TreeGrafter"/>
</dbReference>
<comment type="caution">
    <text evidence="2">The sequence shown here is derived from an EMBL/GenBank/DDBJ whole genome shotgun (WGS) entry which is preliminary data.</text>
</comment>
<dbReference type="InterPro" id="IPR053392">
    <property type="entry name" value="Transposase_IS30-like"/>
</dbReference>
<dbReference type="RefSeq" id="WP_271025149.1">
    <property type="nucleotide sequence ID" value="NZ_JAQIEY010000195.1"/>
</dbReference>
<sequence>EYYGSKWNQIFKSITTDNGSEFADLSDLEQVSKTLVYYAHPYTSCDKGSVERHNGLIRRYIPKGDRMDKYSVEDIAKIEVWC</sequence>
<dbReference type="PANTHER" id="PTHR10948:SF23">
    <property type="entry name" value="TRANSPOSASE INSI FOR INSERTION SEQUENCE ELEMENT IS30A-RELATED"/>
    <property type="match status" value="1"/>
</dbReference>
<dbReference type="NCBIfam" id="NF033563">
    <property type="entry name" value="transpos_IS30"/>
    <property type="match status" value="1"/>
</dbReference>
<dbReference type="EMBL" id="JAQIEY010000195">
    <property type="protein sequence ID" value="MDA3768862.1"/>
    <property type="molecule type" value="Genomic_DNA"/>
</dbReference>
<reference evidence="2" key="1">
    <citation type="submission" date="2023-01" db="EMBL/GenBank/DDBJ databases">
        <title>Sequencing of the bacterial strains from artisanal fermented milk Matsoni.</title>
        <authorList>
            <person name="Rozman V."/>
            <person name="Accetto T."/>
            <person name="Bogovic Matijasic B."/>
        </authorList>
    </citation>
    <scope>NUCLEOTIDE SEQUENCE</scope>
    <source>
        <strain evidence="2">Lbl333</strain>
    </source>
</reference>
<feature type="non-terminal residue" evidence="2">
    <location>
        <position position="1"/>
    </location>
</feature>
<dbReference type="AlphaFoldDB" id="A0AAW5YY53"/>
<evidence type="ECO:0000313" key="2">
    <source>
        <dbReference type="EMBL" id="MDA3768862.1"/>
    </source>
</evidence>
<dbReference type="PANTHER" id="PTHR10948">
    <property type="entry name" value="TRANSPOSASE"/>
    <property type="match status" value="1"/>
</dbReference>
<dbReference type="InterPro" id="IPR051917">
    <property type="entry name" value="Transposase-Integrase"/>
</dbReference>
<dbReference type="PROSITE" id="PS50994">
    <property type="entry name" value="INTEGRASE"/>
    <property type="match status" value="1"/>
</dbReference>